<evidence type="ECO:0000256" key="7">
    <source>
        <dbReference type="SAM" id="MobiDB-lite"/>
    </source>
</evidence>
<dbReference type="Gene3D" id="3.40.50.300">
    <property type="entry name" value="P-loop containing nucleotide triphosphate hydrolases"/>
    <property type="match status" value="1"/>
</dbReference>
<evidence type="ECO:0000313" key="9">
    <source>
        <dbReference type="Proteomes" id="UP000007648"/>
    </source>
</evidence>
<feature type="compositionally biased region" description="Basic and acidic residues" evidence="7">
    <location>
        <begin position="195"/>
        <end position="206"/>
    </location>
</feature>
<dbReference type="Ensembl" id="ENSSHAT00000032770.1">
    <property type="protein sequence ID" value="ENSSHAP00000030089.1"/>
    <property type="gene ID" value="ENSSHAG00000030590.1"/>
</dbReference>
<organism evidence="8 9">
    <name type="scientific">Sarcophilus harrisii</name>
    <name type="common">Tasmanian devil</name>
    <name type="synonym">Sarcophilus laniarius</name>
    <dbReference type="NCBI Taxonomy" id="9305"/>
    <lineage>
        <taxon>Eukaryota</taxon>
        <taxon>Metazoa</taxon>
        <taxon>Chordata</taxon>
        <taxon>Craniata</taxon>
        <taxon>Vertebrata</taxon>
        <taxon>Euteleostomi</taxon>
        <taxon>Mammalia</taxon>
        <taxon>Metatheria</taxon>
        <taxon>Dasyuromorphia</taxon>
        <taxon>Dasyuridae</taxon>
        <taxon>Sarcophilus</taxon>
    </lineage>
</organism>
<keyword evidence="4" id="KW-0378">Hydrolase</keyword>
<dbReference type="SMART" id="SM00175">
    <property type="entry name" value="RAB"/>
    <property type="match status" value="1"/>
</dbReference>
<sequence length="532" mass="57105">DAPPPPGNWETRPHKGLAGTKARGVRGAGGGGRRAPLPHAPRPPPRGREGRRQRGLQVPARAPGRAQARGSRGLHVRAPRGRGGPWYAAAARESPRGRSRPPRPPRPRPAPPLPPRGRPEGPFQVLTLLTWGSAAAAGLGCPTFSEPQGLGSLTGPGTGPGPFSGGWRPGRGVGGGEKGGGGCGQRPSEGAESPRGPRPDWLREARGGATSAQNSLRAGRQPPQTLPLSLSFRAAFSGYNPLPISGSRRRSCSRSRSRSRSRRRSARLLPRLVQPSPAGAMRLIQNMCTIAEYPAPGSAAAAAAIECCLGAGPGRRLVKIAVVGASGVGKTALVVRFLTKRFIGDYERNAGNLYTRQVQIEGETLAIQVQDTPGVQIHEQGLSCNEQLNRCIRWADAVVIVFSIIDYKSYELIGQLHQHVQQLHPGARLPVVIVANKADLLHIKQVEPQHGLQLANMLGCTFYEVSVSENYNDVYNAFHVLCKEVSHKQQVTSTPEKRRTSLIPRPKSPNMQDLKRRFKQALSAKVRTVTSV</sequence>
<dbReference type="FunFam" id="3.40.50.300:FF:000718">
    <property type="entry name" value="Ras-like protein family member 11A"/>
    <property type="match status" value="1"/>
</dbReference>
<comment type="catalytic activity">
    <reaction evidence="6">
        <text>GTP + H2O = GDP + phosphate + H(+)</text>
        <dbReference type="Rhea" id="RHEA:19669"/>
        <dbReference type="ChEBI" id="CHEBI:15377"/>
        <dbReference type="ChEBI" id="CHEBI:15378"/>
        <dbReference type="ChEBI" id="CHEBI:37565"/>
        <dbReference type="ChEBI" id="CHEBI:43474"/>
        <dbReference type="ChEBI" id="CHEBI:58189"/>
        <dbReference type="EC" id="3.6.5.2"/>
    </reaction>
</comment>
<keyword evidence="5" id="KW-0342">GTP-binding</keyword>
<evidence type="ECO:0000256" key="2">
    <source>
        <dbReference type="ARBA" id="ARBA00011984"/>
    </source>
</evidence>
<feature type="region of interest" description="Disordered" evidence="7">
    <location>
        <begin position="1"/>
        <end position="125"/>
    </location>
</feature>
<dbReference type="CDD" id="cd04146">
    <property type="entry name" value="RERG_RasL11_like"/>
    <property type="match status" value="1"/>
</dbReference>
<proteinExistence type="inferred from homology"/>
<feature type="region of interest" description="Disordered" evidence="7">
    <location>
        <begin position="489"/>
        <end position="510"/>
    </location>
</feature>
<accession>A0A7N4NZS5</accession>
<evidence type="ECO:0000313" key="8">
    <source>
        <dbReference type="Ensembl" id="ENSSHAP00000030089.1"/>
    </source>
</evidence>
<feature type="region of interest" description="Disordered" evidence="7">
    <location>
        <begin position="245"/>
        <end position="267"/>
    </location>
</feature>
<feature type="compositionally biased region" description="Basic residues" evidence="7">
    <location>
        <begin position="97"/>
        <end position="106"/>
    </location>
</feature>
<dbReference type="Proteomes" id="UP000007648">
    <property type="component" value="Unassembled WGS sequence"/>
</dbReference>
<feature type="compositionally biased region" description="Basic residues" evidence="7">
    <location>
        <begin position="247"/>
        <end position="266"/>
    </location>
</feature>
<evidence type="ECO:0000256" key="3">
    <source>
        <dbReference type="ARBA" id="ARBA00022741"/>
    </source>
</evidence>
<reference evidence="8 9" key="1">
    <citation type="journal article" date="2011" name="Proc. Natl. Acad. Sci. U.S.A.">
        <title>Genetic diversity and population structure of the endangered marsupial Sarcophilus harrisii (Tasmanian devil).</title>
        <authorList>
            <person name="Miller W."/>
            <person name="Hayes V.M."/>
            <person name="Ratan A."/>
            <person name="Petersen D.C."/>
            <person name="Wittekindt N.E."/>
            <person name="Miller J."/>
            <person name="Walenz B."/>
            <person name="Knight J."/>
            <person name="Qi J."/>
            <person name="Zhao F."/>
            <person name="Wang Q."/>
            <person name="Bedoya-Reina O.C."/>
            <person name="Katiyar N."/>
            <person name="Tomsho L.P."/>
            <person name="Kasson L.M."/>
            <person name="Hardie R.A."/>
            <person name="Woodbridge P."/>
            <person name="Tindall E.A."/>
            <person name="Bertelsen M.F."/>
            <person name="Dixon D."/>
            <person name="Pyecroft S."/>
            <person name="Helgen K.M."/>
            <person name="Lesk A.M."/>
            <person name="Pringle T.H."/>
            <person name="Patterson N."/>
            <person name="Zhang Y."/>
            <person name="Kreiss A."/>
            <person name="Woods G.M."/>
            <person name="Jones M.E."/>
            <person name="Schuster S.C."/>
        </authorList>
    </citation>
    <scope>NUCLEOTIDE SEQUENCE [LARGE SCALE GENOMIC DNA]</scope>
</reference>
<dbReference type="Pfam" id="PF00071">
    <property type="entry name" value="Ras"/>
    <property type="match status" value="1"/>
</dbReference>
<keyword evidence="3" id="KW-0547">Nucleotide-binding</keyword>
<feature type="compositionally biased region" description="Pro residues" evidence="7">
    <location>
        <begin position="107"/>
        <end position="116"/>
    </location>
</feature>
<dbReference type="PANTHER" id="PTHR45704">
    <property type="entry name" value="RAS-LIKE FAMILY MEMBER 11"/>
    <property type="match status" value="1"/>
</dbReference>
<gene>
    <name evidence="8" type="primary">RASL11B</name>
</gene>
<dbReference type="NCBIfam" id="TIGR00231">
    <property type="entry name" value="small_GTP"/>
    <property type="match status" value="1"/>
</dbReference>
<dbReference type="SUPFAM" id="SSF52540">
    <property type="entry name" value="P-loop containing nucleoside triphosphate hydrolases"/>
    <property type="match status" value="1"/>
</dbReference>
<dbReference type="PROSITE" id="PS51419">
    <property type="entry name" value="RAB"/>
    <property type="match status" value="1"/>
</dbReference>
<feature type="region of interest" description="Disordered" evidence="7">
    <location>
        <begin position="147"/>
        <end position="224"/>
    </location>
</feature>
<protein>
    <recommendedName>
        <fullName evidence="2">small monomeric GTPase</fullName>
        <ecNumber evidence="2">3.6.5.2</ecNumber>
    </recommendedName>
</protein>
<dbReference type="PROSITE" id="PS51421">
    <property type="entry name" value="RAS"/>
    <property type="match status" value="1"/>
</dbReference>
<dbReference type="InterPro" id="IPR001806">
    <property type="entry name" value="Small_GTPase"/>
</dbReference>
<dbReference type="PRINTS" id="PR00449">
    <property type="entry name" value="RASTRNSFRMNG"/>
</dbReference>
<dbReference type="EC" id="3.6.5.2" evidence="2"/>
<dbReference type="GeneTree" id="ENSGT00940000158643"/>
<reference evidence="8" key="2">
    <citation type="submission" date="2025-08" db="UniProtKB">
        <authorList>
            <consortium name="Ensembl"/>
        </authorList>
    </citation>
    <scope>IDENTIFICATION</scope>
</reference>
<dbReference type="AlphaFoldDB" id="A0A7N4NZS5"/>
<dbReference type="GO" id="GO:0005525">
    <property type="term" value="F:GTP binding"/>
    <property type="evidence" value="ECO:0007669"/>
    <property type="project" value="UniProtKB-KW"/>
</dbReference>
<feature type="compositionally biased region" description="Polar residues" evidence="7">
    <location>
        <begin position="210"/>
        <end position="224"/>
    </location>
</feature>
<name>A0A7N4NZS5_SARHA</name>
<evidence type="ECO:0000256" key="6">
    <source>
        <dbReference type="ARBA" id="ARBA00048098"/>
    </source>
</evidence>
<feature type="compositionally biased region" description="Low complexity" evidence="7">
    <location>
        <begin position="60"/>
        <end position="71"/>
    </location>
</feature>
<reference evidence="8" key="3">
    <citation type="submission" date="2025-09" db="UniProtKB">
        <authorList>
            <consortium name="Ensembl"/>
        </authorList>
    </citation>
    <scope>IDENTIFICATION</scope>
</reference>
<feature type="compositionally biased region" description="Gly residues" evidence="7">
    <location>
        <begin position="152"/>
        <end position="184"/>
    </location>
</feature>
<dbReference type="InterPro" id="IPR005225">
    <property type="entry name" value="Small_GTP-bd"/>
</dbReference>
<comment type="similarity">
    <text evidence="1">Belongs to the small GTPase superfamily. Ras family.</text>
</comment>
<evidence type="ECO:0000256" key="1">
    <source>
        <dbReference type="ARBA" id="ARBA00008344"/>
    </source>
</evidence>
<evidence type="ECO:0000256" key="5">
    <source>
        <dbReference type="ARBA" id="ARBA00023134"/>
    </source>
</evidence>
<dbReference type="GO" id="GO:0003925">
    <property type="term" value="F:G protein activity"/>
    <property type="evidence" value="ECO:0007669"/>
    <property type="project" value="UniProtKB-EC"/>
</dbReference>
<dbReference type="InterPro" id="IPR027417">
    <property type="entry name" value="P-loop_NTPase"/>
</dbReference>
<dbReference type="SMART" id="SM00174">
    <property type="entry name" value="RHO"/>
    <property type="match status" value="1"/>
</dbReference>
<evidence type="ECO:0000256" key="4">
    <source>
        <dbReference type="ARBA" id="ARBA00022801"/>
    </source>
</evidence>
<dbReference type="SMART" id="SM00173">
    <property type="entry name" value="RAS"/>
    <property type="match status" value="1"/>
</dbReference>
<dbReference type="InterPro" id="IPR051065">
    <property type="entry name" value="Ras-related_GTPase"/>
</dbReference>
<keyword evidence="9" id="KW-1185">Reference proteome</keyword>
<dbReference type="InParanoid" id="A0A7N4NZS5"/>